<feature type="non-terminal residue" evidence="6">
    <location>
        <position position="72"/>
    </location>
</feature>
<dbReference type="SUPFAM" id="SSF57863">
    <property type="entry name" value="ArfGap/RecO-like zinc finger"/>
    <property type="match status" value="1"/>
</dbReference>
<feature type="non-terminal residue" evidence="6">
    <location>
        <position position="1"/>
    </location>
</feature>
<dbReference type="InterPro" id="IPR001164">
    <property type="entry name" value="ArfGAP_dom"/>
</dbReference>
<name>A0A4P9XEN9_9FUNG</name>
<evidence type="ECO:0000259" key="5">
    <source>
        <dbReference type="PROSITE" id="PS50115"/>
    </source>
</evidence>
<evidence type="ECO:0000256" key="1">
    <source>
        <dbReference type="ARBA" id="ARBA00022723"/>
    </source>
</evidence>
<evidence type="ECO:0000313" key="7">
    <source>
        <dbReference type="Proteomes" id="UP000274922"/>
    </source>
</evidence>
<dbReference type="Gene3D" id="1.10.220.150">
    <property type="entry name" value="Arf GTPase activating protein"/>
    <property type="match status" value="1"/>
</dbReference>
<evidence type="ECO:0000256" key="3">
    <source>
        <dbReference type="ARBA" id="ARBA00022833"/>
    </source>
</evidence>
<dbReference type="AlphaFoldDB" id="A0A4P9XEN9"/>
<sequence length="72" mass="7874">LASRLLAIPGNDRCAECGTHTSLDWASVNLGIVICIVCSSFHRGLGRHISRVKSILLDKWDLQEVQLMEAVG</sequence>
<dbReference type="EMBL" id="ML014120">
    <property type="protein sequence ID" value="RKP03610.1"/>
    <property type="molecule type" value="Genomic_DNA"/>
</dbReference>
<evidence type="ECO:0000256" key="4">
    <source>
        <dbReference type="PROSITE-ProRule" id="PRU00288"/>
    </source>
</evidence>
<dbReference type="STRING" id="1555241.A0A4P9XEN9"/>
<dbReference type="GO" id="GO:0005096">
    <property type="term" value="F:GTPase activator activity"/>
    <property type="evidence" value="ECO:0007669"/>
    <property type="project" value="InterPro"/>
</dbReference>
<dbReference type="InterPro" id="IPR038508">
    <property type="entry name" value="ArfGAP_dom_sf"/>
</dbReference>
<evidence type="ECO:0000256" key="2">
    <source>
        <dbReference type="ARBA" id="ARBA00022771"/>
    </source>
</evidence>
<organism evidence="6 7">
    <name type="scientific">Caulochytrium protostelioides</name>
    <dbReference type="NCBI Taxonomy" id="1555241"/>
    <lineage>
        <taxon>Eukaryota</taxon>
        <taxon>Fungi</taxon>
        <taxon>Fungi incertae sedis</taxon>
        <taxon>Chytridiomycota</taxon>
        <taxon>Chytridiomycota incertae sedis</taxon>
        <taxon>Chytridiomycetes</taxon>
        <taxon>Caulochytriales</taxon>
        <taxon>Caulochytriaceae</taxon>
        <taxon>Caulochytrium</taxon>
    </lineage>
</organism>
<reference evidence="7" key="1">
    <citation type="journal article" date="2018" name="Nat. Microbiol.">
        <title>Leveraging single-cell genomics to expand the fungal tree of life.</title>
        <authorList>
            <person name="Ahrendt S.R."/>
            <person name="Quandt C.A."/>
            <person name="Ciobanu D."/>
            <person name="Clum A."/>
            <person name="Salamov A."/>
            <person name="Andreopoulos B."/>
            <person name="Cheng J.F."/>
            <person name="Woyke T."/>
            <person name="Pelin A."/>
            <person name="Henrissat B."/>
            <person name="Reynolds N.K."/>
            <person name="Benny G.L."/>
            <person name="Smith M.E."/>
            <person name="James T.Y."/>
            <person name="Grigoriev I.V."/>
        </authorList>
    </citation>
    <scope>NUCLEOTIDE SEQUENCE [LARGE SCALE GENOMIC DNA]</scope>
    <source>
        <strain evidence="7">ATCC 52028</strain>
    </source>
</reference>
<proteinExistence type="predicted"/>
<keyword evidence="2 4" id="KW-0863">Zinc-finger</keyword>
<dbReference type="OrthoDB" id="10266696at2759"/>
<dbReference type="CDD" id="cd08204">
    <property type="entry name" value="ArfGap"/>
    <property type="match status" value="1"/>
</dbReference>
<keyword evidence="3" id="KW-0862">Zinc</keyword>
<keyword evidence="7" id="KW-1185">Reference proteome</keyword>
<gene>
    <name evidence="6" type="ORF">CXG81DRAFT_1139</name>
</gene>
<feature type="domain" description="Arf-GAP" evidence="5">
    <location>
        <begin position="1"/>
        <end position="72"/>
    </location>
</feature>
<accession>A0A4P9XEN9</accession>
<dbReference type="Pfam" id="PF01412">
    <property type="entry name" value="ArfGap"/>
    <property type="match status" value="1"/>
</dbReference>
<protein>
    <recommendedName>
        <fullName evidence="5">Arf-GAP domain-containing protein</fullName>
    </recommendedName>
</protein>
<dbReference type="GO" id="GO:0008270">
    <property type="term" value="F:zinc ion binding"/>
    <property type="evidence" value="ECO:0007669"/>
    <property type="project" value="UniProtKB-KW"/>
</dbReference>
<dbReference type="Proteomes" id="UP000274922">
    <property type="component" value="Unassembled WGS sequence"/>
</dbReference>
<dbReference type="SMART" id="SM00105">
    <property type="entry name" value="ArfGap"/>
    <property type="match status" value="1"/>
</dbReference>
<keyword evidence="1" id="KW-0479">Metal-binding</keyword>
<dbReference type="PRINTS" id="PR00405">
    <property type="entry name" value="REVINTRACTNG"/>
</dbReference>
<dbReference type="InterPro" id="IPR045258">
    <property type="entry name" value="ACAP1/2/3-like"/>
</dbReference>
<dbReference type="InterPro" id="IPR037278">
    <property type="entry name" value="ARFGAP/RecO"/>
</dbReference>
<dbReference type="PANTHER" id="PTHR23180:SF160">
    <property type="entry name" value="ADP-RIBOSYLATION FACTOR GTPASE-ACTIVATING PROTEIN EFFECTOR PROTEIN 1"/>
    <property type="match status" value="1"/>
</dbReference>
<dbReference type="PROSITE" id="PS50115">
    <property type="entry name" value="ARFGAP"/>
    <property type="match status" value="1"/>
</dbReference>
<evidence type="ECO:0000313" key="6">
    <source>
        <dbReference type="EMBL" id="RKP03610.1"/>
    </source>
</evidence>
<dbReference type="PANTHER" id="PTHR23180">
    <property type="entry name" value="CENTAURIN/ARF"/>
    <property type="match status" value="1"/>
</dbReference>